<accession>A0A8S5M851</accession>
<dbReference type="EMBL" id="BK014842">
    <property type="protein sequence ID" value="DAD78402.1"/>
    <property type="molecule type" value="Genomic_DNA"/>
</dbReference>
<protein>
    <submittedName>
        <fullName evidence="1">Uncharacterized protein</fullName>
    </submittedName>
</protein>
<reference evidence="1" key="1">
    <citation type="journal article" date="2021" name="Proc. Natl. Acad. Sci. U.S.A.">
        <title>A Catalog of Tens of Thousands of Viruses from Human Metagenomes Reveals Hidden Associations with Chronic Diseases.</title>
        <authorList>
            <person name="Tisza M.J."/>
            <person name="Buck C.B."/>
        </authorList>
    </citation>
    <scope>NUCLEOTIDE SEQUENCE</scope>
    <source>
        <strain evidence="1">CtPAi1</strain>
    </source>
</reference>
<sequence length="59" mass="6993">MIKIVLFWRFVAFGDANLTQIITLLRSLHFRFNTQFNLTSQTSLEPQPYQTKLGSYLKR</sequence>
<name>A0A8S5M851_9CAUD</name>
<proteinExistence type="predicted"/>
<evidence type="ECO:0000313" key="1">
    <source>
        <dbReference type="EMBL" id="DAD78402.1"/>
    </source>
</evidence>
<organism evidence="1">
    <name type="scientific">Siphoviridae sp. ctPAi1</name>
    <dbReference type="NCBI Taxonomy" id="2826320"/>
    <lineage>
        <taxon>Viruses</taxon>
        <taxon>Duplodnaviria</taxon>
        <taxon>Heunggongvirae</taxon>
        <taxon>Uroviricota</taxon>
        <taxon>Caudoviricetes</taxon>
    </lineage>
</organism>